<name>A0A7S1T785_9RHOD</name>
<gene>
    <name evidence="1" type="ORF">CCAE0312_LOCUS180</name>
</gene>
<dbReference type="EMBL" id="HBGH01000366">
    <property type="protein sequence ID" value="CAD9220827.1"/>
    <property type="molecule type" value="Transcribed_RNA"/>
</dbReference>
<sequence>MNHARSGCELDVHGDRAALYWVWSVLESQPWRELTVVRPLPLAEMKRDHTQFSNGRLGKVWKLAGCWGIRNLKNGERTAFCLVGRANQSARNIDGCSVGLPVPRPAMGEIGGVERATMRNGKRGRRRRGRCGNHVLWAGSSMRVPVPVWIEGRGAK</sequence>
<accession>A0A7S1T785</accession>
<dbReference type="AlphaFoldDB" id="A0A7S1T785"/>
<protein>
    <submittedName>
        <fullName evidence="1">Uncharacterized protein</fullName>
    </submittedName>
</protein>
<evidence type="ECO:0000313" key="1">
    <source>
        <dbReference type="EMBL" id="CAD9220827.1"/>
    </source>
</evidence>
<organism evidence="1">
    <name type="scientific">Compsopogon caeruleus</name>
    <dbReference type="NCBI Taxonomy" id="31354"/>
    <lineage>
        <taxon>Eukaryota</taxon>
        <taxon>Rhodophyta</taxon>
        <taxon>Compsopogonophyceae</taxon>
        <taxon>Compsopogonales</taxon>
        <taxon>Compsopogonaceae</taxon>
        <taxon>Compsopogon</taxon>
    </lineage>
</organism>
<proteinExistence type="predicted"/>
<reference evidence="1" key="1">
    <citation type="submission" date="2021-01" db="EMBL/GenBank/DDBJ databases">
        <authorList>
            <person name="Corre E."/>
            <person name="Pelletier E."/>
            <person name="Niang G."/>
            <person name="Scheremetjew M."/>
            <person name="Finn R."/>
            <person name="Kale V."/>
            <person name="Holt S."/>
            <person name="Cochrane G."/>
            <person name="Meng A."/>
            <person name="Brown T."/>
            <person name="Cohen L."/>
        </authorList>
    </citation>
    <scope>NUCLEOTIDE SEQUENCE</scope>
    <source>
        <strain evidence="1">SAG 36.94</strain>
    </source>
</reference>